<organism evidence="2 3">
    <name type="scientific">Polystyrenella longa</name>
    <dbReference type="NCBI Taxonomy" id="2528007"/>
    <lineage>
        <taxon>Bacteria</taxon>
        <taxon>Pseudomonadati</taxon>
        <taxon>Planctomycetota</taxon>
        <taxon>Planctomycetia</taxon>
        <taxon>Planctomycetales</taxon>
        <taxon>Planctomycetaceae</taxon>
        <taxon>Polystyrenella</taxon>
    </lineage>
</organism>
<dbReference type="Gene3D" id="1.10.4080.10">
    <property type="entry name" value="ADP-ribosylation/Crystallin J1"/>
    <property type="match status" value="1"/>
</dbReference>
<dbReference type="PANTHER" id="PTHR16222">
    <property type="entry name" value="ADP-RIBOSYLGLYCOHYDROLASE"/>
    <property type="match status" value="1"/>
</dbReference>
<keyword evidence="1" id="KW-0479">Metal-binding</keyword>
<dbReference type="Proteomes" id="UP000317178">
    <property type="component" value="Chromosome"/>
</dbReference>
<sequence length="357" mass="39465">MSTSKPKRVDTLTGSLLGMAVGDALGLPYENLSRRRLQKLLGPPSRYRFLFGRGMVSDDTEHACLVAQAIIQSPGDPVEFQRALARRLKHWFWMLPAGIGLATLRSMMKLSVGITPEKSGVFSAGNGPAMRAPLLGVAIDDLAMMKEMVRRSTRITHTDPKAFYGAAAVALAARISARSESITPSEYLEQLTEFLNGEPADEFLDLVRRVVESVQLGNSTSKYCEQHEMAQGVSGYIYQTVPVVLHCWFLHCEEYEEGIQEIIQLGGDTDTTAAILGGSIGARVGVGGIPDHLLVNLSEFPRKVDWMKRLTTQLEEVLTTNQSERPLSVSPFLVLLRNVLFIVVVLFHGFRRLLPPW</sequence>
<dbReference type="GO" id="GO:0046872">
    <property type="term" value="F:metal ion binding"/>
    <property type="evidence" value="ECO:0007669"/>
    <property type="project" value="UniProtKB-KW"/>
</dbReference>
<keyword evidence="3" id="KW-1185">Reference proteome</keyword>
<feature type="binding site" evidence="1">
    <location>
        <position position="268"/>
    </location>
    <ligand>
        <name>Mg(2+)</name>
        <dbReference type="ChEBI" id="CHEBI:18420"/>
        <label>1</label>
    </ligand>
</feature>
<feature type="binding site" evidence="1">
    <location>
        <position position="271"/>
    </location>
    <ligand>
        <name>Mg(2+)</name>
        <dbReference type="ChEBI" id="CHEBI:18420"/>
        <label>1</label>
    </ligand>
</feature>
<dbReference type="InterPro" id="IPR050792">
    <property type="entry name" value="ADP-ribosylglycohydrolase"/>
</dbReference>
<proteinExistence type="predicted"/>
<dbReference type="EMBL" id="CP036281">
    <property type="protein sequence ID" value="QDU80285.1"/>
    <property type="molecule type" value="Genomic_DNA"/>
</dbReference>
<dbReference type="RefSeq" id="WP_144995553.1">
    <property type="nucleotide sequence ID" value="NZ_CP036281.1"/>
</dbReference>
<gene>
    <name evidence="2" type="ORF">Pla110_20110</name>
</gene>
<keyword evidence="1" id="KW-0460">Magnesium</keyword>
<dbReference type="GO" id="GO:0016787">
    <property type="term" value="F:hydrolase activity"/>
    <property type="evidence" value="ECO:0007669"/>
    <property type="project" value="UniProtKB-KW"/>
</dbReference>
<dbReference type="PANTHER" id="PTHR16222:SF12">
    <property type="entry name" value="ADP-RIBOSYLGLYCOHYDROLASE-RELATED"/>
    <property type="match status" value="1"/>
</dbReference>
<feature type="binding site" evidence="1">
    <location>
        <position position="57"/>
    </location>
    <ligand>
        <name>Mg(2+)</name>
        <dbReference type="ChEBI" id="CHEBI:18420"/>
        <label>1</label>
    </ligand>
</feature>
<feature type="binding site" evidence="1">
    <location>
        <position position="58"/>
    </location>
    <ligand>
        <name>Mg(2+)</name>
        <dbReference type="ChEBI" id="CHEBI:18420"/>
        <label>1</label>
    </ligand>
</feature>
<evidence type="ECO:0000313" key="3">
    <source>
        <dbReference type="Proteomes" id="UP000317178"/>
    </source>
</evidence>
<reference evidence="2 3" key="1">
    <citation type="submission" date="2019-02" db="EMBL/GenBank/DDBJ databases">
        <title>Deep-cultivation of Planctomycetes and their phenomic and genomic characterization uncovers novel biology.</title>
        <authorList>
            <person name="Wiegand S."/>
            <person name="Jogler M."/>
            <person name="Boedeker C."/>
            <person name="Pinto D."/>
            <person name="Vollmers J."/>
            <person name="Rivas-Marin E."/>
            <person name="Kohn T."/>
            <person name="Peeters S.H."/>
            <person name="Heuer A."/>
            <person name="Rast P."/>
            <person name="Oberbeckmann S."/>
            <person name="Bunk B."/>
            <person name="Jeske O."/>
            <person name="Meyerdierks A."/>
            <person name="Storesund J.E."/>
            <person name="Kallscheuer N."/>
            <person name="Luecker S."/>
            <person name="Lage O.M."/>
            <person name="Pohl T."/>
            <person name="Merkel B.J."/>
            <person name="Hornburger P."/>
            <person name="Mueller R.-W."/>
            <person name="Bruemmer F."/>
            <person name="Labrenz M."/>
            <person name="Spormann A.M."/>
            <person name="Op den Camp H."/>
            <person name="Overmann J."/>
            <person name="Amann R."/>
            <person name="Jetten M.S.M."/>
            <person name="Mascher T."/>
            <person name="Medema M.H."/>
            <person name="Devos D.P."/>
            <person name="Kaster A.-K."/>
            <person name="Ovreas L."/>
            <person name="Rohde M."/>
            <person name="Galperin M.Y."/>
            <person name="Jogler C."/>
        </authorList>
    </citation>
    <scope>NUCLEOTIDE SEQUENCE [LARGE SCALE GENOMIC DNA]</scope>
    <source>
        <strain evidence="2 3">Pla110</strain>
    </source>
</reference>
<feature type="binding site" evidence="1">
    <location>
        <position position="270"/>
    </location>
    <ligand>
        <name>Mg(2+)</name>
        <dbReference type="ChEBI" id="CHEBI:18420"/>
        <label>1</label>
    </ligand>
</feature>
<feature type="binding site" evidence="1">
    <location>
        <position position="59"/>
    </location>
    <ligand>
        <name>Mg(2+)</name>
        <dbReference type="ChEBI" id="CHEBI:18420"/>
        <label>1</label>
    </ligand>
</feature>
<name>A0A518CM37_9PLAN</name>
<comment type="cofactor">
    <cofactor evidence="1">
        <name>Mg(2+)</name>
        <dbReference type="ChEBI" id="CHEBI:18420"/>
    </cofactor>
    <text evidence="1">Binds 2 magnesium ions per subunit.</text>
</comment>
<dbReference type="OrthoDB" id="9798107at2"/>
<dbReference type="KEGG" id="plon:Pla110_20110"/>
<keyword evidence="2" id="KW-0378">Hydrolase</keyword>
<dbReference type="SUPFAM" id="SSF101478">
    <property type="entry name" value="ADP-ribosylglycohydrolase"/>
    <property type="match status" value="1"/>
</dbReference>
<evidence type="ECO:0000256" key="1">
    <source>
        <dbReference type="PIRSR" id="PIRSR605502-1"/>
    </source>
</evidence>
<dbReference type="Pfam" id="PF03747">
    <property type="entry name" value="ADP_ribosyl_GH"/>
    <property type="match status" value="1"/>
</dbReference>
<evidence type="ECO:0000313" key="2">
    <source>
        <dbReference type="EMBL" id="QDU80285.1"/>
    </source>
</evidence>
<dbReference type="InterPro" id="IPR036705">
    <property type="entry name" value="Ribosyl_crysJ1_sf"/>
</dbReference>
<protein>
    <submittedName>
        <fullName evidence="2">ADP-ribosylglycohydrolase</fullName>
    </submittedName>
</protein>
<dbReference type="InterPro" id="IPR005502">
    <property type="entry name" value="Ribosyl_crysJ1"/>
</dbReference>
<dbReference type="AlphaFoldDB" id="A0A518CM37"/>
<accession>A0A518CM37</accession>